<organism evidence="2 3">
    <name type="scientific">Mortierella polycephala</name>
    <dbReference type="NCBI Taxonomy" id="41804"/>
    <lineage>
        <taxon>Eukaryota</taxon>
        <taxon>Fungi</taxon>
        <taxon>Fungi incertae sedis</taxon>
        <taxon>Mucoromycota</taxon>
        <taxon>Mortierellomycotina</taxon>
        <taxon>Mortierellomycetes</taxon>
        <taxon>Mortierellales</taxon>
        <taxon>Mortierellaceae</taxon>
        <taxon>Mortierella</taxon>
    </lineage>
</organism>
<keyword evidence="3" id="KW-1185">Reference proteome</keyword>
<reference evidence="2" key="1">
    <citation type="journal article" date="2020" name="Fungal Divers.">
        <title>Resolving the Mortierellaceae phylogeny through synthesis of multi-gene phylogenetics and phylogenomics.</title>
        <authorList>
            <person name="Vandepol N."/>
            <person name="Liber J."/>
            <person name="Desiro A."/>
            <person name="Na H."/>
            <person name="Kennedy M."/>
            <person name="Barry K."/>
            <person name="Grigoriev I.V."/>
            <person name="Miller A.N."/>
            <person name="O'Donnell K."/>
            <person name="Stajich J.E."/>
            <person name="Bonito G."/>
        </authorList>
    </citation>
    <scope>NUCLEOTIDE SEQUENCE</scope>
    <source>
        <strain evidence="2">KOD948</strain>
    </source>
</reference>
<name>A0A9P6QHT5_9FUNG</name>
<feature type="region of interest" description="Disordered" evidence="1">
    <location>
        <begin position="169"/>
        <end position="211"/>
    </location>
</feature>
<dbReference type="OrthoDB" id="2441606at2759"/>
<feature type="region of interest" description="Disordered" evidence="1">
    <location>
        <begin position="303"/>
        <end position="331"/>
    </location>
</feature>
<evidence type="ECO:0000313" key="2">
    <source>
        <dbReference type="EMBL" id="KAG0266521.1"/>
    </source>
</evidence>
<protein>
    <submittedName>
        <fullName evidence="2">Uncharacterized protein</fullName>
    </submittedName>
</protein>
<dbReference type="Proteomes" id="UP000726737">
    <property type="component" value="Unassembled WGS sequence"/>
</dbReference>
<sequence length="331" mass="35283">MVDPLRHLLTTDVADAVEVEIESLEDGGFSVEPISTAQSENINDYRGDETDIELMDDADSEAALALAALSSGTGVFGLMQRGDRSVKLAMDSEITEISSHASPAPPGLVATSRFEGVQSRTQPTFNTSPLVTSDQNRLTATRTSTAETITETSVYNAPGMVLVPDQGNSRMAESVPHSDATKDVDRGRPVAESGDQIAQAPPSPPFGAMTSSSTSALIAMSTTATTITSSSSFSEGNKPLQVQQVAGQRMRSLSHLLKARLSLASFKGEPAGERGDLHMNEHDRAKDHDIGIELERVENGHFRSRPESISHPEVQQKVVHPSIDAGPVEHS</sequence>
<dbReference type="AlphaFoldDB" id="A0A9P6QHT5"/>
<accession>A0A9P6QHT5</accession>
<gene>
    <name evidence="2" type="ORF">BG011_002011</name>
</gene>
<comment type="caution">
    <text evidence="2">The sequence shown here is derived from an EMBL/GenBank/DDBJ whole genome shotgun (WGS) entry which is preliminary data.</text>
</comment>
<proteinExistence type="predicted"/>
<evidence type="ECO:0000256" key="1">
    <source>
        <dbReference type="SAM" id="MobiDB-lite"/>
    </source>
</evidence>
<feature type="compositionally biased region" description="Basic and acidic residues" evidence="1">
    <location>
        <begin position="179"/>
        <end position="189"/>
    </location>
</feature>
<evidence type="ECO:0000313" key="3">
    <source>
        <dbReference type="Proteomes" id="UP000726737"/>
    </source>
</evidence>
<dbReference type="EMBL" id="JAAAJA010000016">
    <property type="protein sequence ID" value="KAG0266521.1"/>
    <property type="molecule type" value="Genomic_DNA"/>
</dbReference>